<dbReference type="GO" id="GO:1990385">
    <property type="term" value="C:meiotic spindle midzone"/>
    <property type="evidence" value="ECO:0007669"/>
    <property type="project" value="TreeGrafter"/>
</dbReference>
<evidence type="ECO:0000256" key="7">
    <source>
        <dbReference type="ARBA" id="ARBA00023242"/>
    </source>
</evidence>
<feature type="compositionally biased region" description="Basic and acidic residues" evidence="8">
    <location>
        <begin position="371"/>
        <end position="381"/>
    </location>
</feature>
<feature type="compositionally biased region" description="Low complexity" evidence="8">
    <location>
        <begin position="137"/>
        <end position="164"/>
    </location>
</feature>
<feature type="compositionally biased region" description="Basic and acidic residues" evidence="8">
    <location>
        <begin position="200"/>
        <end position="216"/>
    </location>
</feature>
<keyword evidence="11" id="KW-1185">Reference proteome</keyword>
<evidence type="ECO:0000256" key="4">
    <source>
        <dbReference type="ARBA" id="ARBA00022490"/>
    </source>
</evidence>
<dbReference type="Gene3D" id="6.10.250.2990">
    <property type="match status" value="1"/>
</dbReference>
<feature type="compositionally biased region" description="Polar residues" evidence="8">
    <location>
        <begin position="348"/>
        <end position="357"/>
    </location>
</feature>
<dbReference type="Pfam" id="PF03941">
    <property type="entry name" value="INCENP_ARK-bind"/>
    <property type="match status" value="1"/>
</dbReference>
<keyword evidence="6" id="KW-0206">Cytoskeleton</keyword>
<feature type="compositionally biased region" description="Basic residues" evidence="8">
    <location>
        <begin position="385"/>
        <end position="397"/>
    </location>
</feature>
<keyword evidence="5" id="KW-0159">Chromosome partition</keyword>
<feature type="compositionally biased region" description="Acidic residues" evidence="8">
    <location>
        <begin position="1014"/>
        <end position="1023"/>
    </location>
</feature>
<feature type="compositionally biased region" description="Basic and acidic residues" evidence="8">
    <location>
        <begin position="691"/>
        <end position="739"/>
    </location>
</feature>
<comment type="subcellular location">
    <subcellularLocation>
        <location evidence="2">Cytoplasm</location>
        <location evidence="2">Cytoskeleton</location>
        <location evidence="2">Spindle</location>
    </subcellularLocation>
    <subcellularLocation>
        <location evidence="1">Nucleus</location>
    </subcellularLocation>
</comment>
<feature type="region of interest" description="Disordered" evidence="8">
    <location>
        <begin position="74"/>
        <end position="239"/>
    </location>
</feature>
<dbReference type="GO" id="GO:0030496">
    <property type="term" value="C:midbody"/>
    <property type="evidence" value="ECO:0007669"/>
    <property type="project" value="TreeGrafter"/>
</dbReference>
<name>A0A9D4CKY6_DREPO</name>
<feature type="compositionally biased region" description="Basic and acidic residues" evidence="8">
    <location>
        <begin position="870"/>
        <end position="946"/>
    </location>
</feature>
<dbReference type="GO" id="GO:0051310">
    <property type="term" value="P:metaphase chromosome alignment"/>
    <property type="evidence" value="ECO:0007669"/>
    <property type="project" value="TreeGrafter"/>
</dbReference>
<dbReference type="GO" id="GO:0032133">
    <property type="term" value="C:chromosome passenger complex"/>
    <property type="evidence" value="ECO:0007669"/>
    <property type="project" value="TreeGrafter"/>
</dbReference>
<evidence type="ECO:0000313" key="10">
    <source>
        <dbReference type="EMBL" id="KAH3726308.1"/>
    </source>
</evidence>
<reference evidence="10" key="2">
    <citation type="submission" date="2020-11" db="EMBL/GenBank/DDBJ databases">
        <authorList>
            <person name="McCartney M.A."/>
            <person name="Auch B."/>
            <person name="Kono T."/>
            <person name="Mallez S."/>
            <person name="Becker A."/>
            <person name="Gohl D.M."/>
            <person name="Silverstein K.A.T."/>
            <person name="Koren S."/>
            <person name="Bechman K.B."/>
            <person name="Herman A."/>
            <person name="Abrahante J.E."/>
            <person name="Garbe J."/>
        </authorList>
    </citation>
    <scope>NUCLEOTIDE SEQUENCE</scope>
    <source>
        <strain evidence="10">Duluth1</strain>
        <tissue evidence="10">Whole animal</tissue>
    </source>
</reference>
<feature type="compositionally biased region" description="Polar residues" evidence="8">
    <location>
        <begin position="322"/>
        <end position="339"/>
    </location>
</feature>
<dbReference type="PANTHER" id="PTHR13142">
    <property type="entry name" value="INNER CENTROMERE PROTEIN"/>
    <property type="match status" value="1"/>
</dbReference>
<dbReference type="GO" id="GO:0000281">
    <property type="term" value="P:mitotic cytokinesis"/>
    <property type="evidence" value="ECO:0007669"/>
    <property type="project" value="TreeGrafter"/>
</dbReference>
<comment type="similarity">
    <text evidence="3">Belongs to the INCENP family.</text>
</comment>
<gene>
    <name evidence="10" type="ORF">DPMN_052168</name>
</gene>
<feature type="region of interest" description="Disordered" evidence="8">
    <location>
        <begin position="819"/>
        <end position="857"/>
    </location>
</feature>
<evidence type="ECO:0000256" key="3">
    <source>
        <dbReference type="ARBA" id="ARBA00010042"/>
    </source>
</evidence>
<proteinExistence type="inferred from homology"/>
<evidence type="ECO:0000256" key="5">
    <source>
        <dbReference type="ARBA" id="ARBA00022829"/>
    </source>
</evidence>
<feature type="compositionally biased region" description="Polar residues" evidence="8">
    <location>
        <begin position="984"/>
        <end position="1007"/>
    </location>
</feature>
<sequence length="1098" mass="126405">MKTRGNRRCEKMATQLLRLLEHPLFFEDVQFAHNIVYQSVKALNERAYTFIDEALADARTVLCSPDLYILPKTPRAERKTRRIRKSSPESTKPSDNVEEQDTSRTRGNPRKRLATETFSDDDDFQDAPASKICNKESTPPTARRNTRANTRAATTSRARATQSSKPKKKAKSQEPVLKIDKEDEQEVEINDNVDGNPTNKSEEAAKTSKKSEDHNKTPTNTPVVSELSTNNSGDQEEEEVEETVEEIVTWTQSAACSIIAPPLRIVSTNEVKKTPVNNKSTVIENFNKMNVKEKVHAYEEIILISPGPVQSKRKSSKSESSPTLFTPENKVQTSSTMHTPDTVIPNKQAVTVLSDNNSESESVESVEAETEPVRSAKKDTPRLSMPRRSRQSLRRSLHILPSKQKLTEAETKPLKTRTRLRLKKKQADKEVTTESAESATESASSDVEGGRDSVGSQESCTESGRDVREVDTEAEDREDREERMEVEQDGQANSRRTRSVEKPAVEITAPVPRQSTRTKTRAAQKSVTEVVEQDVQQESAMNEMDGEKQERPRVTRSKMRHPKVQETADAGNDSVFMAPGTPVRASTRTKTRKRQHEDESEGETAQPKRSCTSMSSVTSVTSDDGNHTPTNGDSSDDESPSCPRDKVIRPHPQSFLANLNKTSNNPLRPANLNNMLVKSFIARNSPAPKPTLKEIQEKKKRELEEKQRKEMERMKKREEEHRQKVEEMKKRREEKWKKVQDVREIQLEKEKQSRLELEKRLKEKRQNTLKQREEKMKEEREKQKIRLQKIEEAEERRKQEEAERQKKVQEQLENERFQEELLARKREHEEQERQQKIEEEKRRAAERLAEVEREREKERERLLRLEQEKKKEWQKKKEERDRQLAAEKAEKERIELEKKREKELALKKEMERVKEQERQKLAEEEAAREEQRKRDLEVKKLVEKHNSQVVQQAPPPGKPDTAVTRIPQPNLNRTHSVEEATVNKEGTQNDSYEMTPKRQPQASTTENYCIDDLNSGDETDDEDAPRKKIPDWAQGSALKAQLIKQFYNPPGSLNGLFGSIEAPDLNALFQKKRARFNKRTSSAHWDTPVMKPGLLGRK</sequence>
<evidence type="ECO:0000256" key="8">
    <source>
        <dbReference type="SAM" id="MobiDB-lite"/>
    </source>
</evidence>
<dbReference type="AlphaFoldDB" id="A0A9D4CKY6"/>
<protein>
    <recommendedName>
        <fullName evidence="9">Inner centromere protein ARK-binding domain-containing protein</fullName>
    </recommendedName>
</protein>
<evidence type="ECO:0000256" key="2">
    <source>
        <dbReference type="ARBA" id="ARBA00004186"/>
    </source>
</evidence>
<feature type="compositionally biased region" description="Polar residues" evidence="8">
    <location>
        <begin position="655"/>
        <end position="676"/>
    </location>
</feature>
<feature type="region of interest" description="Disordered" evidence="8">
    <location>
        <begin position="1077"/>
        <end position="1098"/>
    </location>
</feature>
<dbReference type="EMBL" id="JAIWYP010000012">
    <property type="protein sequence ID" value="KAH3726308.1"/>
    <property type="molecule type" value="Genomic_DNA"/>
</dbReference>
<organism evidence="10 11">
    <name type="scientific">Dreissena polymorpha</name>
    <name type="common">Zebra mussel</name>
    <name type="synonym">Mytilus polymorpha</name>
    <dbReference type="NCBI Taxonomy" id="45954"/>
    <lineage>
        <taxon>Eukaryota</taxon>
        <taxon>Metazoa</taxon>
        <taxon>Spiralia</taxon>
        <taxon>Lophotrochozoa</taxon>
        <taxon>Mollusca</taxon>
        <taxon>Bivalvia</taxon>
        <taxon>Autobranchia</taxon>
        <taxon>Heteroconchia</taxon>
        <taxon>Euheterodonta</taxon>
        <taxon>Imparidentia</taxon>
        <taxon>Neoheterodontei</taxon>
        <taxon>Myida</taxon>
        <taxon>Dreissenoidea</taxon>
        <taxon>Dreissenidae</taxon>
        <taxon>Dreissena</taxon>
    </lineage>
</organism>
<evidence type="ECO:0000313" key="11">
    <source>
        <dbReference type="Proteomes" id="UP000828390"/>
    </source>
</evidence>
<evidence type="ECO:0000256" key="6">
    <source>
        <dbReference type="ARBA" id="ARBA00023212"/>
    </source>
</evidence>
<dbReference type="Proteomes" id="UP000828390">
    <property type="component" value="Unassembled WGS sequence"/>
</dbReference>
<keyword evidence="4" id="KW-0963">Cytoplasm</keyword>
<feature type="region of interest" description="Disordered" evidence="8">
    <location>
        <begin position="751"/>
        <end position="785"/>
    </location>
</feature>
<dbReference type="GO" id="GO:0051257">
    <property type="term" value="P:meiotic spindle midzone assembly"/>
    <property type="evidence" value="ECO:0007669"/>
    <property type="project" value="TreeGrafter"/>
</dbReference>
<dbReference type="InterPro" id="IPR005635">
    <property type="entry name" value="Inner_centromere_prot_ARK-bd"/>
</dbReference>
<feature type="compositionally biased region" description="Basic residues" evidence="8">
    <location>
        <begin position="414"/>
        <end position="424"/>
    </location>
</feature>
<dbReference type="PANTHER" id="PTHR13142:SF1">
    <property type="entry name" value="INNER CENTROMERE PROTEIN"/>
    <property type="match status" value="1"/>
</dbReference>
<feature type="compositionally biased region" description="Acidic residues" evidence="8">
    <location>
        <begin position="361"/>
        <end position="370"/>
    </location>
</feature>
<feature type="region of interest" description="Disordered" evidence="8">
    <location>
        <begin position="308"/>
        <end position="739"/>
    </location>
</feature>
<accession>A0A9D4CKY6</accession>
<reference evidence="10" key="1">
    <citation type="journal article" date="2019" name="bioRxiv">
        <title>The Genome of the Zebra Mussel, Dreissena polymorpha: A Resource for Invasive Species Research.</title>
        <authorList>
            <person name="McCartney M.A."/>
            <person name="Auch B."/>
            <person name="Kono T."/>
            <person name="Mallez S."/>
            <person name="Zhang Y."/>
            <person name="Obille A."/>
            <person name="Becker A."/>
            <person name="Abrahante J.E."/>
            <person name="Garbe J."/>
            <person name="Badalamenti J.P."/>
            <person name="Herman A."/>
            <person name="Mangelson H."/>
            <person name="Liachko I."/>
            <person name="Sullivan S."/>
            <person name="Sone E.D."/>
            <person name="Koren S."/>
            <person name="Silverstein K.A.T."/>
            <person name="Beckman K.B."/>
            <person name="Gohl D.M."/>
        </authorList>
    </citation>
    <scope>NUCLEOTIDE SEQUENCE</scope>
    <source>
        <strain evidence="10">Duluth1</strain>
        <tissue evidence="10">Whole animal</tissue>
    </source>
</reference>
<feature type="compositionally biased region" description="Acidic residues" evidence="8">
    <location>
        <begin position="182"/>
        <end position="191"/>
    </location>
</feature>
<feature type="compositionally biased region" description="Low complexity" evidence="8">
    <location>
        <begin position="433"/>
        <end position="445"/>
    </location>
</feature>
<feature type="domain" description="Inner centromere protein ARK-binding" evidence="9">
    <location>
        <begin position="1012"/>
        <end position="1069"/>
    </location>
</feature>
<keyword evidence="7" id="KW-0539">Nucleus</keyword>
<dbReference type="GO" id="GO:0000776">
    <property type="term" value="C:kinetochore"/>
    <property type="evidence" value="ECO:0007669"/>
    <property type="project" value="TreeGrafter"/>
</dbReference>
<feature type="compositionally biased region" description="Low complexity" evidence="8">
    <location>
        <begin position="610"/>
        <end position="622"/>
    </location>
</feature>
<feature type="compositionally biased region" description="Polar residues" evidence="8">
    <location>
        <begin position="217"/>
        <end position="233"/>
    </location>
</feature>
<evidence type="ECO:0000259" key="9">
    <source>
        <dbReference type="Pfam" id="PF03941"/>
    </source>
</evidence>
<dbReference type="GO" id="GO:0005634">
    <property type="term" value="C:nucleus"/>
    <property type="evidence" value="ECO:0007669"/>
    <property type="project" value="UniProtKB-SubCell"/>
</dbReference>
<feature type="compositionally biased region" description="Low complexity" evidence="8">
    <location>
        <begin position="529"/>
        <end position="538"/>
    </location>
</feature>
<feature type="region of interest" description="Disordered" evidence="8">
    <location>
        <begin position="870"/>
        <end position="1028"/>
    </location>
</feature>
<comment type="caution">
    <text evidence="10">The sequence shown here is derived from an EMBL/GenBank/DDBJ whole genome shotgun (WGS) entry which is preliminary data.</text>
</comment>
<evidence type="ECO:0000256" key="1">
    <source>
        <dbReference type="ARBA" id="ARBA00004123"/>
    </source>
</evidence>